<dbReference type="PANTHER" id="PTHR42951:SF4">
    <property type="entry name" value="ACYL-COENZYME A THIOESTERASE MBLAC2"/>
    <property type="match status" value="1"/>
</dbReference>
<comment type="similarity">
    <text evidence="1">Belongs to the metallo-beta-lactamase superfamily. Class-B beta-lactamase family.</text>
</comment>
<accession>A0A1P8UMJ9</accession>
<keyword evidence="3" id="KW-0378">Hydrolase</keyword>
<geneLocation type="plasmid" evidence="4">
    <name>ppaby2</name>
</geneLocation>
<evidence type="ECO:0000313" key="4">
    <source>
        <dbReference type="Proteomes" id="UP000187059"/>
    </source>
</evidence>
<evidence type="ECO:0000313" key="3">
    <source>
        <dbReference type="EMBL" id="APZ50631.1"/>
    </source>
</evidence>
<dbReference type="InterPro" id="IPR001279">
    <property type="entry name" value="Metallo-B-lactamas"/>
</dbReference>
<dbReference type="CDD" id="cd16282">
    <property type="entry name" value="metallo-hydrolase-like_MBL-fold"/>
    <property type="match status" value="1"/>
</dbReference>
<dbReference type="PANTHER" id="PTHR42951">
    <property type="entry name" value="METALLO-BETA-LACTAMASE DOMAIN-CONTAINING"/>
    <property type="match status" value="1"/>
</dbReference>
<proteinExistence type="inferred from homology"/>
<evidence type="ECO:0000256" key="1">
    <source>
        <dbReference type="ARBA" id="ARBA00005250"/>
    </source>
</evidence>
<dbReference type="NCBIfam" id="TIGR04559">
    <property type="entry name" value="SoxH_rel_PQQ_2"/>
    <property type="match status" value="1"/>
</dbReference>
<keyword evidence="4" id="KW-1185">Reference proteome</keyword>
<dbReference type="KEGG" id="paby:Ga0080574_TMP297"/>
<evidence type="ECO:0000259" key="2">
    <source>
        <dbReference type="SMART" id="SM00849"/>
    </source>
</evidence>
<dbReference type="Pfam" id="PF00753">
    <property type="entry name" value="Lactamase_B"/>
    <property type="match status" value="1"/>
</dbReference>
<dbReference type="EMBL" id="CP015090">
    <property type="protein sequence ID" value="APZ50631.1"/>
    <property type="molecule type" value="Genomic_DNA"/>
</dbReference>
<dbReference type="SUPFAM" id="SSF56281">
    <property type="entry name" value="Metallo-hydrolase/oxidoreductase"/>
    <property type="match status" value="1"/>
</dbReference>
<gene>
    <name evidence="3" type="ORF">Ga0080574_TMP297</name>
</gene>
<name>A0A1P8UMJ9_9RHOB</name>
<dbReference type="InterPro" id="IPR050855">
    <property type="entry name" value="NDM-1-like"/>
</dbReference>
<feature type="domain" description="Metallo-beta-lactamase" evidence="2">
    <location>
        <begin position="100"/>
        <end position="282"/>
    </location>
</feature>
<sequence>MVGMDRGRVRREAEAGRTEMFEAVVTLCAALAGAPCREALVPSYEADTHAACLAALAERPVPGAVCQSAGDPLPVEEIAPGVFVHLGAIAEPDAENGGDVSNLGFVIGRDSIAVIDSGGAAWMGEALWRAIRARSELPVSYVILTHMHPDHVFGASVFPRAQVVGHAQLARALAERRDSYLESFARLIGAPRFLGTESPEVTTGIDGAASLDLGGRMLEMRAWPTAHTSTDLTVFDRATGTLFAGDLVFDRHTPALDGSLRGWQAVLAEMRGMEVARLVPGHGGPVLDWPEGAAPLERYLEVLARDTQAQLDAGARLGEAVTRIGESEAAHWQLFNAYNARNATVAFTELEWE</sequence>
<dbReference type="GO" id="GO:0017001">
    <property type="term" value="P:antibiotic catabolic process"/>
    <property type="evidence" value="ECO:0007669"/>
    <property type="project" value="UniProtKB-ARBA"/>
</dbReference>
<protein>
    <submittedName>
        <fullName evidence="3">Quinoprotein relay system zinc metallohydrolase 2</fullName>
    </submittedName>
</protein>
<dbReference type="AlphaFoldDB" id="A0A1P8UMJ9"/>
<keyword evidence="3" id="KW-0614">Plasmid</keyword>
<dbReference type="Gene3D" id="3.60.15.10">
    <property type="entry name" value="Ribonuclease Z/Hydroxyacylglutathione hydrolase-like"/>
    <property type="match status" value="1"/>
</dbReference>
<organism evidence="3 4">
    <name type="scientific">Salipiger abyssi</name>
    <dbReference type="NCBI Taxonomy" id="1250539"/>
    <lineage>
        <taxon>Bacteria</taxon>
        <taxon>Pseudomonadati</taxon>
        <taxon>Pseudomonadota</taxon>
        <taxon>Alphaproteobacteria</taxon>
        <taxon>Rhodobacterales</taxon>
        <taxon>Roseobacteraceae</taxon>
        <taxon>Salipiger</taxon>
    </lineage>
</organism>
<dbReference type="InterPro" id="IPR030829">
    <property type="entry name" value="SoxH-rel_PQQ_2"/>
</dbReference>
<dbReference type="SMART" id="SM00849">
    <property type="entry name" value="Lactamase_B"/>
    <property type="match status" value="1"/>
</dbReference>
<dbReference type="GO" id="GO:0016787">
    <property type="term" value="F:hydrolase activity"/>
    <property type="evidence" value="ECO:0007669"/>
    <property type="project" value="UniProtKB-KW"/>
</dbReference>
<reference evidence="3 4" key="1">
    <citation type="submission" date="2016-04" db="EMBL/GenBank/DDBJ databases">
        <title>Deep-sea bacteria in the southern Pacific.</title>
        <authorList>
            <person name="Tang K."/>
        </authorList>
    </citation>
    <scope>NUCLEOTIDE SEQUENCE [LARGE SCALE GENOMIC DNA]</scope>
    <source>
        <strain evidence="3 4">JLT2014</strain>
        <plasmid evidence="4">ppaby2</plasmid>
    </source>
</reference>
<dbReference type="Proteomes" id="UP000187059">
    <property type="component" value="Plasmid pPABY2"/>
</dbReference>
<dbReference type="InterPro" id="IPR036866">
    <property type="entry name" value="RibonucZ/Hydroxyglut_hydro"/>
</dbReference>